<dbReference type="VEuPathDB" id="VectorBase:CQUJHB011025"/>
<dbReference type="Pfam" id="PF00023">
    <property type="entry name" value="Ank"/>
    <property type="match status" value="1"/>
</dbReference>
<evidence type="ECO:0000256" key="3">
    <source>
        <dbReference type="PROSITE-ProRule" id="PRU00023"/>
    </source>
</evidence>
<gene>
    <name evidence="5" type="primary">6034867</name>
    <name evidence="4" type="ORF">CpipJ_CPIJ003497</name>
</gene>
<sequence length="282" mass="32799">MLFEAVQCGDLPRVATLLDGGVDVNGRDDKFFNTALHRAVFAKENRLELVDLLVGRGADCNALNKKYLTASELALETKQDELAKRMILRETEHLANHLAYYLLIRRGNLQLFEYLISIKRLKYEDEILIIAKAYAELRLKNVPLKEHMEAYLNEILINHDYWLINSGGGGRGRQRKDRVQNVHRIREIIENVRELFAKYDNHNLMDVDSIFLLRLSYILENIFFIRNHYKELPLHHVEFCIEPARRAESLGRKRNARAIPGVCLFYHGTKNSKDSTPSKRIV</sequence>
<keyword evidence="1" id="KW-0677">Repeat</keyword>
<dbReference type="PANTHER" id="PTHR24173">
    <property type="entry name" value="ANKYRIN REPEAT CONTAINING"/>
    <property type="match status" value="1"/>
</dbReference>
<feature type="repeat" description="ANK" evidence="3">
    <location>
        <begin position="31"/>
        <end position="65"/>
    </location>
</feature>
<dbReference type="OMA" id="KEPMESY"/>
<reference evidence="5" key="2">
    <citation type="submission" date="2021-02" db="UniProtKB">
        <authorList>
            <consortium name="EnsemblMetazoa"/>
        </authorList>
    </citation>
    <scope>IDENTIFICATION</scope>
    <source>
        <strain evidence="5">JHB</strain>
    </source>
</reference>
<evidence type="ECO:0000256" key="1">
    <source>
        <dbReference type="ARBA" id="ARBA00022737"/>
    </source>
</evidence>
<organism>
    <name type="scientific">Culex quinquefasciatus</name>
    <name type="common">Southern house mosquito</name>
    <name type="synonym">Culex pungens</name>
    <dbReference type="NCBI Taxonomy" id="7176"/>
    <lineage>
        <taxon>Eukaryota</taxon>
        <taxon>Metazoa</taxon>
        <taxon>Ecdysozoa</taxon>
        <taxon>Arthropoda</taxon>
        <taxon>Hexapoda</taxon>
        <taxon>Insecta</taxon>
        <taxon>Pterygota</taxon>
        <taxon>Neoptera</taxon>
        <taxon>Endopterygota</taxon>
        <taxon>Diptera</taxon>
        <taxon>Nematocera</taxon>
        <taxon>Culicoidea</taxon>
        <taxon>Culicidae</taxon>
        <taxon>Culicinae</taxon>
        <taxon>Culicini</taxon>
        <taxon>Culex</taxon>
        <taxon>Culex</taxon>
    </lineage>
</organism>
<dbReference type="Gene3D" id="1.25.40.20">
    <property type="entry name" value="Ankyrin repeat-containing domain"/>
    <property type="match status" value="1"/>
</dbReference>
<evidence type="ECO:0000313" key="4">
    <source>
        <dbReference type="EMBL" id="EDS39301.1"/>
    </source>
</evidence>
<dbReference type="PROSITE" id="PS50088">
    <property type="entry name" value="ANK_REPEAT"/>
    <property type="match status" value="1"/>
</dbReference>
<dbReference type="OrthoDB" id="194358at2759"/>
<dbReference type="Proteomes" id="UP000002320">
    <property type="component" value="Unassembled WGS sequence"/>
</dbReference>
<reference evidence="4" key="1">
    <citation type="submission" date="2007-03" db="EMBL/GenBank/DDBJ databases">
        <title>Annotation of Culex pipiens quinquefasciatus.</title>
        <authorList>
            <consortium name="The Broad Institute Genome Sequencing Platform"/>
            <person name="Atkinson P.W."/>
            <person name="Hemingway J."/>
            <person name="Christensen B.M."/>
            <person name="Higgs S."/>
            <person name="Kodira C."/>
            <person name="Hannick L."/>
            <person name="Megy K."/>
            <person name="O'Leary S."/>
            <person name="Pearson M."/>
            <person name="Haas B.J."/>
            <person name="Mauceli E."/>
            <person name="Wortman J.R."/>
            <person name="Lee N.H."/>
            <person name="Guigo R."/>
            <person name="Stanke M."/>
            <person name="Alvarado L."/>
            <person name="Amedeo P."/>
            <person name="Antoine C.H."/>
            <person name="Arensburger P."/>
            <person name="Bidwell S.L."/>
            <person name="Crawford M."/>
            <person name="Camaro F."/>
            <person name="Devon K."/>
            <person name="Engels R."/>
            <person name="Hammond M."/>
            <person name="Howarth C."/>
            <person name="Koehrsen M."/>
            <person name="Lawson D."/>
            <person name="Montgomery P."/>
            <person name="Nene V."/>
            <person name="Nusbaum C."/>
            <person name="Puiu D."/>
            <person name="Romero-Severson J."/>
            <person name="Severson D.W."/>
            <person name="Shumway M."/>
            <person name="Sisk P."/>
            <person name="Stolte C."/>
            <person name="Zeng Q."/>
            <person name="Eisenstadt E."/>
            <person name="Fraser-Liggett C."/>
            <person name="Strausberg R."/>
            <person name="Galagan J."/>
            <person name="Birren B."/>
            <person name="Collins F.H."/>
        </authorList>
    </citation>
    <scope>NUCLEOTIDE SEQUENCE [LARGE SCALE GENOMIC DNA]</scope>
    <source>
        <strain evidence="4">JHB</strain>
    </source>
</reference>
<dbReference type="KEGG" id="cqu:CpipJ_CPIJ003497"/>
<dbReference type="eggNOG" id="ENOG502SZ6D">
    <property type="taxonomic scope" value="Eukaryota"/>
</dbReference>
<evidence type="ECO:0000313" key="5">
    <source>
        <dbReference type="EnsemblMetazoa" id="CPIJ003497-PA"/>
    </source>
</evidence>
<dbReference type="InParanoid" id="B0W8S2"/>
<keyword evidence="2 3" id="KW-0040">ANK repeat</keyword>
<dbReference type="VEuPathDB" id="VectorBase:CPIJ003497"/>
<evidence type="ECO:0000256" key="2">
    <source>
        <dbReference type="ARBA" id="ARBA00023043"/>
    </source>
</evidence>
<dbReference type="SUPFAM" id="SSF48403">
    <property type="entry name" value="Ankyrin repeat"/>
    <property type="match status" value="1"/>
</dbReference>
<proteinExistence type="predicted"/>
<dbReference type="STRING" id="7176.B0W8S2"/>
<protein>
    <submittedName>
        <fullName evidence="4 5">Uncharacterized protein</fullName>
    </submittedName>
</protein>
<dbReference type="AlphaFoldDB" id="B0W8S2"/>
<keyword evidence="6" id="KW-1185">Reference proteome</keyword>
<evidence type="ECO:0000313" key="6">
    <source>
        <dbReference type="Proteomes" id="UP000002320"/>
    </source>
</evidence>
<dbReference type="PANTHER" id="PTHR24173:SF74">
    <property type="entry name" value="ANKYRIN REPEAT DOMAIN-CONTAINING PROTEIN 16"/>
    <property type="match status" value="1"/>
</dbReference>
<dbReference type="HOGENOM" id="CLU_987827_0_0_1"/>
<dbReference type="EMBL" id="DS231860">
    <property type="protein sequence ID" value="EDS39301.1"/>
    <property type="molecule type" value="Genomic_DNA"/>
</dbReference>
<dbReference type="EnsemblMetazoa" id="CPIJ003497-RA">
    <property type="protein sequence ID" value="CPIJ003497-PA"/>
    <property type="gene ID" value="CPIJ003497"/>
</dbReference>
<name>B0W8S2_CULQU</name>
<dbReference type="InterPro" id="IPR036770">
    <property type="entry name" value="Ankyrin_rpt-contain_sf"/>
</dbReference>
<dbReference type="InterPro" id="IPR002110">
    <property type="entry name" value="Ankyrin_rpt"/>
</dbReference>
<accession>B0W8S2</accession>